<dbReference type="Gramene" id="ORUFI01G27700.1">
    <property type="protein sequence ID" value="ORUFI01G27700.1"/>
    <property type="gene ID" value="ORUFI01G27700"/>
</dbReference>
<keyword evidence="2" id="KW-1185">Reference proteome</keyword>
<reference evidence="2" key="1">
    <citation type="submission" date="2013-06" db="EMBL/GenBank/DDBJ databases">
        <authorList>
            <person name="Zhao Q."/>
        </authorList>
    </citation>
    <scope>NUCLEOTIDE SEQUENCE</scope>
    <source>
        <strain evidence="2">cv. W1943</strain>
    </source>
</reference>
<dbReference type="OMA" id="HEDTRYT"/>
<dbReference type="HOGENOM" id="CLU_1646460_0_0_1"/>
<sequence>MAPRHHGWSAGSAIINTVHEDTRYTGKSTAYDNDFPKVSTVCDRLMLQTYFGLSKSSSGGPKKEQTFSFVDQGTDTPRVGGSIYGVRPSQNFGSLFRGYKEGQGRILTRKMDNSNAPFRAGRRSAGAACLHVLHDSKGYELSTTPNILPHKKIHLYSDDIF</sequence>
<proteinExistence type="predicted"/>
<dbReference type="EnsemblPlants" id="ORUFI01G27700.1">
    <property type="protein sequence ID" value="ORUFI01G27700.1"/>
    <property type="gene ID" value="ORUFI01G27700"/>
</dbReference>
<organism evidence="1 2">
    <name type="scientific">Oryza rufipogon</name>
    <name type="common">Brownbeard rice</name>
    <name type="synonym">Asian wild rice</name>
    <dbReference type="NCBI Taxonomy" id="4529"/>
    <lineage>
        <taxon>Eukaryota</taxon>
        <taxon>Viridiplantae</taxon>
        <taxon>Streptophyta</taxon>
        <taxon>Embryophyta</taxon>
        <taxon>Tracheophyta</taxon>
        <taxon>Spermatophyta</taxon>
        <taxon>Magnoliopsida</taxon>
        <taxon>Liliopsida</taxon>
        <taxon>Poales</taxon>
        <taxon>Poaceae</taxon>
        <taxon>BOP clade</taxon>
        <taxon>Oryzoideae</taxon>
        <taxon>Oryzeae</taxon>
        <taxon>Oryzinae</taxon>
        <taxon>Oryza</taxon>
    </lineage>
</organism>
<dbReference type="Proteomes" id="UP000008022">
    <property type="component" value="Unassembled WGS sequence"/>
</dbReference>
<evidence type="ECO:0000313" key="2">
    <source>
        <dbReference type="Proteomes" id="UP000008022"/>
    </source>
</evidence>
<evidence type="ECO:0000313" key="1">
    <source>
        <dbReference type="EnsemblPlants" id="ORUFI01G27700.1"/>
    </source>
</evidence>
<protein>
    <submittedName>
        <fullName evidence="1">Uncharacterized protein</fullName>
    </submittedName>
</protein>
<reference evidence="1" key="2">
    <citation type="submission" date="2015-06" db="UniProtKB">
        <authorList>
            <consortium name="EnsemblPlants"/>
        </authorList>
    </citation>
    <scope>IDENTIFICATION</scope>
</reference>
<name>A0A0E0N024_ORYRU</name>
<dbReference type="AlphaFoldDB" id="A0A0E0N024"/>
<accession>A0A0E0N024</accession>